<proteinExistence type="predicted"/>
<reference evidence="1 2" key="1">
    <citation type="submission" date="2015-01" db="EMBL/GenBank/DDBJ databases">
        <title>Lactococcus lactis subsp.lactis JCM 5805 whole genome shotgun sequence.</title>
        <authorList>
            <person name="Fujii T."/>
            <person name="Tomita Y."/>
            <person name="Ikushima S."/>
            <person name="Fujiwara D."/>
        </authorList>
    </citation>
    <scope>NUCLEOTIDE SEQUENCE [LARGE SCALE GENOMIC DNA]</scope>
    <source>
        <strain evidence="1 2">JCM 5805</strain>
    </source>
</reference>
<organism evidence="1 2">
    <name type="scientific">Lactococcus lactis subsp. lactis</name>
    <name type="common">Streptococcus lactis</name>
    <dbReference type="NCBI Taxonomy" id="1360"/>
    <lineage>
        <taxon>Bacteria</taxon>
        <taxon>Bacillati</taxon>
        <taxon>Bacillota</taxon>
        <taxon>Bacilli</taxon>
        <taxon>Lactobacillales</taxon>
        <taxon>Streptococcaceae</taxon>
        <taxon>Lactococcus</taxon>
    </lineage>
</organism>
<dbReference type="InterPro" id="IPR009660">
    <property type="entry name" value="Phage_A500_Gp15"/>
</dbReference>
<evidence type="ECO:0008006" key="3">
    <source>
        <dbReference type="Google" id="ProtNLM"/>
    </source>
</evidence>
<sequence>MFSLYEELNDEHDVNGTKYPINVSFDNILNLIDMLKEKKLSDRLKLDFAIRMLFGKDTELVKLSGEEQLEIFNCIFEKYVMQGQVEKSVKYDRQGNEMPSYEADTKQNYSLKYDAEYIYASFVQAYGIDLNEYQGKLHWFKFKALLGGLPEETKFRQVLAIRTWEKPSSEKNAHEKEMKKLQEIYALPEDEEESEVD</sequence>
<dbReference type="EMBL" id="BBSI01000019">
    <property type="protein sequence ID" value="GAM80134.1"/>
    <property type="molecule type" value="Genomic_DNA"/>
</dbReference>
<accession>A0A0B8R1I7</accession>
<dbReference type="PATRIC" id="fig|1360.96.peg.1750"/>
<evidence type="ECO:0000313" key="2">
    <source>
        <dbReference type="Proteomes" id="UP000031847"/>
    </source>
</evidence>
<dbReference type="AlphaFoldDB" id="A0A0B8R1I7"/>
<name>A0A0B8R1I7_LACLL</name>
<dbReference type="Pfam" id="PF06854">
    <property type="entry name" value="Phage_Gp15"/>
    <property type="match status" value="1"/>
</dbReference>
<comment type="caution">
    <text evidence="1">The sequence shown here is derived from an EMBL/GenBank/DDBJ whole genome shotgun (WGS) entry which is preliminary data.</text>
</comment>
<dbReference type="Proteomes" id="UP000031847">
    <property type="component" value="Unassembled WGS sequence"/>
</dbReference>
<evidence type="ECO:0000313" key="1">
    <source>
        <dbReference type="EMBL" id="GAM80134.1"/>
    </source>
</evidence>
<dbReference type="RefSeq" id="WP_025017213.1">
    <property type="nucleotide sequence ID" value="NZ_BAABQR010000020.1"/>
</dbReference>
<gene>
    <name evidence="1" type="ORF">JCM5805K_1242</name>
</gene>
<protein>
    <recommendedName>
        <fullName evidence="3">Phage protein</fullName>
    </recommendedName>
</protein>